<dbReference type="AlphaFoldDB" id="A0A0B7NGP8"/>
<dbReference type="InterPro" id="IPR013083">
    <property type="entry name" value="Znf_RING/FYVE/PHD"/>
</dbReference>
<sequence>MPNTIDKTSVEYNFFPTVPSQSFADLMSSTSINYSQNFWDNLVQQQQQQEQQLEQQLEHHQQQQRLDSVNYKPIGNLSQDLYHEDNSCAAAQMFDLSFHANMPFYQHSVIKDDVFLALPAAPITDTDDNVSLSSRSSLSSFQHGEKLPRSPCLSPVTSPTKFLYNHEPLFEGSIISTDETAALGYHSQDEHCDNTVSATQKQLGYQLSASGGIEWSKVLLDGIQEEEVCGGLSAPFETAMDDDHMSLSSLSSESDMESYVLLSKDLNKRKRITQDQPRKAPPKAKITKTPQKRGRKKKSTTTTAANIKKSLSFSEKNKETDPMNQLTEVVTSDEKRDKRTMFQQLTDAHLDWCRYCGTTEGVSWRPGPWGKRTLCNKHGCDYKGYGLANRIPRLDLSIFENEKLQDRIRPIIQEYCVVCQCPEQIDKEEAPSNQLICCQGGCSRAYHQQCHKPSIQVNPAEDSIRWYCSESCKENRKLKKVVVELPRKQMLLNLKEKALTV</sequence>
<feature type="region of interest" description="Disordered" evidence="5">
    <location>
        <begin position="270"/>
        <end position="303"/>
    </location>
</feature>
<dbReference type="EMBL" id="LN733219">
    <property type="protein sequence ID" value="CEP16592.1"/>
    <property type="molecule type" value="Genomic_DNA"/>
</dbReference>
<keyword evidence="2 4" id="KW-0863">Zinc-finger</keyword>
<protein>
    <recommendedName>
        <fullName evidence="6">PHD-type domain-containing protein</fullName>
    </recommendedName>
</protein>
<dbReference type="GO" id="GO:0006355">
    <property type="term" value="P:regulation of DNA-templated transcription"/>
    <property type="evidence" value="ECO:0007669"/>
    <property type="project" value="InterPro"/>
</dbReference>
<evidence type="ECO:0000313" key="7">
    <source>
        <dbReference type="EMBL" id="CEP16592.1"/>
    </source>
</evidence>
<organism evidence="7 8">
    <name type="scientific">Parasitella parasitica</name>
    <dbReference type="NCBI Taxonomy" id="35722"/>
    <lineage>
        <taxon>Eukaryota</taxon>
        <taxon>Fungi</taxon>
        <taxon>Fungi incertae sedis</taxon>
        <taxon>Mucoromycota</taxon>
        <taxon>Mucoromycotina</taxon>
        <taxon>Mucoromycetes</taxon>
        <taxon>Mucorales</taxon>
        <taxon>Mucorineae</taxon>
        <taxon>Mucoraceae</taxon>
        <taxon>Parasitella</taxon>
    </lineage>
</organism>
<dbReference type="Gene3D" id="3.30.50.10">
    <property type="entry name" value="Erythroid Transcription Factor GATA-1, subunit A"/>
    <property type="match status" value="1"/>
</dbReference>
<accession>A0A0B7NGP8</accession>
<feature type="domain" description="PHD-type" evidence="6">
    <location>
        <begin position="413"/>
        <end position="474"/>
    </location>
</feature>
<keyword evidence="3" id="KW-0862">Zinc</keyword>
<dbReference type="SUPFAM" id="SSF57903">
    <property type="entry name" value="FYVE/PHD zinc finger"/>
    <property type="match status" value="1"/>
</dbReference>
<dbReference type="PROSITE" id="PS50016">
    <property type="entry name" value="ZF_PHD_2"/>
    <property type="match status" value="1"/>
</dbReference>
<feature type="compositionally biased region" description="Basic residues" evidence="5">
    <location>
        <begin position="280"/>
        <end position="299"/>
    </location>
</feature>
<reference evidence="7 8" key="1">
    <citation type="submission" date="2014-09" db="EMBL/GenBank/DDBJ databases">
        <authorList>
            <person name="Ellenberger Sabrina"/>
        </authorList>
    </citation>
    <scope>NUCLEOTIDE SEQUENCE [LARGE SCALE GENOMIC DNA]</scope>
    <source>
        <strain evidence="7 8">CBS 412.66</strain>
    </source>
</reference>
<name>A0A0B7NGP8_9FUNG</name>
<dbReference type="STRING" id="35722.A0A0B7NGP8"/>
<evidence type="ECO:0000256" key="2">
    <source>
        <dbReference type="ARBA" id="ARBA00022771"/>
    </source>
</evidence>
<evidence type="ECO:0000313" key="8">
    <source>
        <dbReference type="Proteomes" id="UP000054107"/>
    </source>
</evidence>
<evidence type="ECO:0000259" key="6">
    <source>
        <dbReference type="PROSITE" id="PS50016"/>
    </source>
</evidence>
<keyword evidence="8" id="KW-1185">Reference proteome</keyword>
<dbReference type="Gene3D" id="3.30.40.10">
    <property type="entry name" value="Zinc/RING finger domain, C3HC4 (zinc finger)"/>
    <property type="match status" value="1"/>
</dbReference>
<keyword evidence="1" id="KW-0479">Metal-binding</keyword>
<dbReference type="InterPro" id="IPR019787">
    <property type="entry name" value="Znf_PHD-finger"/>
</dbReference>
<evidence type="ECO:0000256" key="1">
    <source>
        <dbReference type="ARBA" id="ARBA00022723"/>
    </source>
</evidence>
<evidence type="ECO:0000256" key="3">
    <source>
        <dbReference type="ARBA" id="ARBA00022833"/>
    </source>
</evidence>
<dbReference type="InterPro" id="IPR013088">
    <property type="entry name" value="Znf_NHR/GATA"/>
</dbReference>
<dbReference type="OrthoDB" id="5863171at2759"/>
<proteinExistence type="predicted"/>
<dbReference type="GO" id="GO:0008270">
    <property type="term" value="F:zinc ion binding"/>
    <property type="evidence" value="ECO:0007669"/>
    <property type="project" value="UniProtKB-KW"/>
</dbReference>
<dbReference type="Proteomes" id="UP000054107">
    <property type="component" value="Unassembled WGS sequence"/>
</dbReference>
<gene>
    <name evidence="7" type="primary">PARPA_10864.1 scaffold 41979</name>
</gene>
<evidence type="ECO:0000256" key="4">
    <source>
        <dbReference type="PROSITE-ProRule" id="PRU00146"/>
    </source>
</evidence>
<evidence type="ECO:0000256" key="5">
    <source>
        <dbReference type="SAM" id="MobiDB-lite"/>
    </source>
</evidence>
<dbReference type="InterPro" id="IPR011011">
    <property type="entry name" value="Znf_FYVE_PHD"/>
</dbReference>